<dbReference type="GO" id="GO:0042450">
    <property type="term" value="P:L-arginine biosynthetic process via ornithine"/>
    <property type="evidence" value="ECO:0007669"/>
    <property type="project" value="InterPro"/>
</dbReference>
<accession>A0A0D6XB44</accession>
<dbReference type="STRING" id="276.THFILI_07520"/>
<dbReference type="RefSeq" id="WP_038065309.1">
    <property type="nucleotide sequence ID" value="NZ_JPSL02000039.1"/>
</dbReference>
<dbReference type="GO" id="GO:0004056">
    <property type="term" value="F:argininosuccinate lyase activity"/>
    <property type="evidence" value="ECO:0007669"/>
    <property type="project" value="UniProtKB-EC"/>
</dbReference>
<organism evidence="6 7">
    <name type="scientific">Thermus filiformis</name>
    <dbReference type="NCBI Taxonomy" id="276"/>
    <lineage>
        <taxon>Bacteria</taxon>
        <taxon>Thermotogati</taxon>
        <taxon>Deinococcota</taxon>
        <taxon>Deinococci</taxon>
        <taxon>Thermales</taxon>
        <taxon>Thermaceae</taxon>
        <taxon>Thermus</taxon>
    </lineage>
</organism>
<feature type="coiled-coil region" evidence="4">
    <location>
        <begin position="419"/>
        <end position="446"/>
    </location>
</feature>
<dbReference type="Proteomes" id="UP000030364">
    <property type="component" value="Unassembled WGS sequence"/>
</dbReference>
<keyword evidence="3" id="KW-0028">Amino-acid biosynthesis</keyword>
<comment type="pathway">
    <text evidence="1">Amino-acid biosynthesis; L-arginine biosynthesis; L-arginine from L-ornithine and carbamoyl phosphate: step 3/3.</text>
</comment>
<dbReference type="AlphaFoldDB" id="A0A0D6XB44"/>
<evidence type="ECO:0000256" key="4">
    <source>
        <dbReference type="SAM" id="Coils"/>
    </source>
</evidence>
<dbReference type="PROSITE" id="PS00163">
    <property type="entry name" value="FUMARATE_LYASES"/>
    <property type="match status" value="1"/>
</dbReference>
<keyword evidence="7" id="KW-1185">Reference proteome</keyword>
<keyword evidence="6" id="KW-0456">Lyase</keyword>
<name>A0A0D6XB44_THEFI</name>
<gene>
    <name evidence="6" type="ORF">THFILI_07520</name>
</gene>
<dbReference type="Gene3D" id="1.10.40.30">
    <property type="entry name" value="Fumarase/aspartase (C-terminal domain)"/>
    <property type="match status" value="1"/>
</dbReference>
<evidence type="ECO:0000256" key="2">
    <source>
        <dbReference type="ARBA" id="ARBA00012338"/>
    </source>
</evidence>
<dbReference type="InterPro" id="IPR000362">
    <property type="entry name" value="Fumarate_lyase_fam"/>
</dbReference>
<dbReference type="GO" id="GO:0005829">
    <property type="term" value="C:cytosol"/>
    <property type="evidence" value="ECO:0007669"/>
    <property type="project" value="TreeGrafter"/>
</dbReference>
<dbReference type="Pfam" id="PF00206">
    <property type="entry name" value="Lyase_1"/>
    <property type="match status" value="1"/>
</dbReference>
<dbReference type="EMBL" id="JPSL02000039">
    <property type="protein sequence ID" value="KIX84541.1"/>
    <property type="molecule type" value="Genomic_DNA"/>
</dbReference>
<dbReference type="InterPro" id="IPR024083">
    <property type="entry name" value="Fumarase/histidase_N"/>
</dbReference>
<evidence type="ECO:0000313" key="6">
    <source>
        <dbReference type="EMBL" id="KIX84541.1"/>
    </source>
</evidence>
<evidence type="ECO:0000256" key="3">
    <source>
        <dbReference type="ARBA" id="ARBA00022571"/>
    </source>
</evidence>
<dbReference type="PRINTS" id="PR00145">
    <property type="entry name" value="ARGSUCLYASE"/>
</dbReference>
<dbReference type="UniPathway" id="UPA00068">
    <property type="reaction ID" value="UER00114"/>
</dbReference>
<dbReference type="EC" id="4.3.2.1" evidence="2"/>
<dbReference type="InterPro" id="IPR008948">
    <property type="entry name" value="L-Aspartase-like"/>
</dbReference>
<sequence>MPRWHATYRRWVLARQYRFARERLAPHFFDALTAYALGLARLGVEGAWEAARALRELRTLPLPSFTGEVEDVFFSIYVQLEEHWGREVAGAVRRGLSRNDLDMTVFRSYLRDRLIALLGDLVRLRREILRRAREHRITPVVIYTHHRPAQPTALGHYLLGVESLLARDFGRLLHALSTLNRSPLGASALAGSPYPVDRAYLAQLLGFEAPVENTLDAVAAGDHAAELAAALSLLGSSLSRFVRDLLFWAERGGFLVGERVAQGSSAMPQKHNPVVLEHVRVYAGRLLGGVSTLLALVHNTPFTDLNDHSTGVLEPLDELMEVGEGALELLRVALEESTFVPENLVLGLEPGLFASEAVDLLVRKGLPLEEAYARVRRVLPDLLPEALGLSEAEGREVFSLEAFLERRRVLGGAASSAQEESLRRAKRRLREDLKALAAHRARLREARRLLSAL</sequence>
<dbReference type="PANTHER" id="PTHR43814">
    <property type="entry name" value="ARGININOSUCCINATE LYASE"/>
    <property type="match status" value="1"/>
</dbReference>
<dbReference type="PANTHER" id="PTHR43814:SF1">
    <property type="entry name" value="ARGININOSUCCINATE LYASE"/>
    <property type="match status" value="1"/>
</dbReference>
<dbReference type="InterPro" id="IPR009049">
    <property type="entry name" value="Argininosuccinate_lyase"/>
</dbReference>
<evidence type="ECO:0000259" key="5">
    <source>
        <dbReference type="Pfam" id="PF00206"/>
    </source>
</evidence>
<keyword evidence="3" id="KW-0055">Arginine biosynthesis</keyword>
<dbReference type="SUPFAM" id="SSF48557">
    <property type="entry name" value="L-aspartase-like"/>
    <property type="match status" value="1"/>
</dbReference>
<reference evidence="6 7" key="1">
    <citation type="journal article" date="2015" name="Genome Announc.">
        <title>Draft Genome Sequence of the Thermophile Thermus filiformis ATCC 43280, Producer of Carotenoid-(Di)glucoside-Branched Fatty Acid (Di)esters and Source of Hyperthermostable Enzymes of Biotechnological Interest.</title>
        <authorList>
            <person name="Mandelli F."/>
            <person name="Oliveira Ramires B."/>
            <person name="Couger M.B."/>
            <person name="Paixao D.A."/>
            <person name="Camilo C.M."/>
            <person name="Polikarpov I."/>
            <person name="Prade R."/>
            <person name="Riano-Pachon D.M."/>
            <person name="Squina F.M."/>
        </authorList>
    </citation>
    <scope>NUCLEOTIDE SEQUENCE [LARGE SCALE GENOMIC DNA]</scope>
    <source>
        <strain evidence="6 7">ATCC 43280</strain>
    </source>
</reference>
<dbReference type="OrthoDB" id="9769623at2"/>
<dbReference type="Gene3D" id="1.20.200.10">
    <property type="entry name" value="Fumarase/aspartase (Central domain)"/>
    <property type="match status" value="1"/>
</dbReference>
<protein>
    <recommendedName>
        <fullName evidence="2">argininosuccinate lyase</fullName>
        <ecNumber evidence="2">4.3.2.1</ecNumber>
    </recommendedName>
</protein>
<dbReference type="InterPro" id="IPR020557">
    <property type="entry name" value="Fumarate_lyase_CS"/>
</dbReference>
<dbReference type="InterPro" id="IPR022761">
    <property type="entry name" value="Fumarate_lyase_N"/>
</dbReference>
<evidence type="ECO:0000256" key="1">
    <source>
        <dbReference type="ARBA" id="ARBA00004941"/>
    </source>
</evidence>
<evidence type="ECO:0000313" key="7">
    <source>
        <dbReference type="Proteomes" id="UP000030364"/>
    </source>
</evidence>
<feature type="domain" description="Fumarate lyase N-terminal" evidence="5">
    <location>
        <begin position="86"/>
        <end position="288"/>
    </location>
</feature>
<keyword evidence="4" id="KW-0175">Coiled coil</keyword>
<dbReference type="PRINTS" id="PR00149">
    <property type="entry name" value="FUMRATELYASE"/>
</dbReference>
<proteinExistence type="predicted"/>
<dbReference type="Gene3D" id="1.10.275.10">
    <property type="entry name" value="Fumarase/aspartase (N-terminal domain)"/>
    <property type="match status" value="1"/>
</dbReference>
<comment type="caution">
    <text evidence="6">The sequence shown here is derived from an EMBL/GenBank/DDBJ whole genome shotgun (WGS) entry which is preliminary data.</text>
</comment>